<dbReference type="Pfam" id="PF01652">
    <property type="entry name" value="IF4E"/>
    <property type="match status" value="1"/>
</dbReference>
<proteinExistence type="inferred from homology"/>
<keyword evidence="1" id="KW-0694">RNA-binding</keyword>
<protein>
    <submittedName>
        <fullName evidence="2">Eukaryotic translation initiation factor 4E family member 1B</fullName>
    </submittedName>
</protein>
<dbReference type="GO" id="GO:0003723">
    <property type="term" value="F:RNA binding"/>
    <property type="evidence" value="ECO:0007669"/>
    <property type="project" value="UniProtKB-KW"/>
</dbReference>
<dbReference type="Ensembl" id="ENSCAFT00000100853.1">
    <property type="protein sequence ID" value="ENSCAFP00000067549.1"/>
    <property type="gene ID" value="ENSCAFG00000016643.5"/>
</dbReference>
<dbReference type="OrthoDB" id="590761at2759"/>
<dbReference type="SUPFAM" id="SSF55418">
    <property type="entry name" value="eIF4e-like"/>
    <property type="match status" value="1"/>
</dbReference>
<dbReference type="GO" id="GO:0003743">
    <property type="term" value="F:translation initiation factor activity"/>
    <property type="evidence" value="ECO:0007669"/>
    <property type="project" value="UniProtKB-KW"/>
</dbReference>
<dbReference type="Gene3D" id="3.30.760.10">
    <property type="entry name" value="RNA Cap, Translation Initiation Factor Eif4e"/>
    <property type="match status" value="1"/>
</dbReference>
<dbReference type="PANTHER" id="PTHR11960:SF3">
    <property type="entry name" value="EUKARYOTIC TRANSLATION INITIATION FACTOR 4E TYPE 1B"/>
    <property type="match status" value="1"/>
</dbReference>
<name>A0A8P0PGF9_CANLF</name>
<dbReference type="InterPro" id="IPR023398">
    <property type="entry name" value="TIF_eIF4e-like"/>
</dbReference>
<evidence type="ECO:0000313" key="2">
    <source>
        <dbReference type="Ensembl" id="ENSCAFP00000067549.1"/>
    </source>
</evidence>
<keyword evidence="1" id="KW-0396">Initiation factor</keyword>
<dbReference type="AlphaFoldDB" id="A0A8P0PGF9"/>
<dbReference type="PANTHER" id="PTHR11960">
    <property type="entry name" value="EUKARYOTIC TRANSLATION INITIATION FACTOR 4E RELATED"/>
    <property type="match status" value="1"/>
</dbReference>
<dbReference type="FunCoup" id="A0A8P0PGF9">
    <property type="interactions" value="155"/>
</dbReference>
<dbReference type="Proteomes" id="UP000002254">
    <property type="component" value="Chromosome 4"/>
</dbReference>
<comment type="similarity">
    <text evidence="1">Belongs to the eukaryotic initiation factor 4E family.</text>
</comment>
<organism evidence="2 3">
    <name type="scientific">Canis lupus familiaris</name>
    <name type="common">Dog</name>
    <name type="synonym">Canis familiaris</name>
    <dbReference type="NCBI Taxonomy" id="9615"/>
    <lineage>
        <taxon>Eukaryota</taxon>
        <taxon>Metazoa</taxon>
        <taxon>Chordata</taxon>
        <taxon>Craniata</taxon>
        <taxon>Vertebrata</taxon>
        <taxon>Euteleostomi</taxon>
        <taxon>Mammalia</taxon>
        <taxon>Eutheria</taxon>
        <taxon>Laurasiatheria</taxon>
        <taxon>Carnivora</taxon>
        <taxon>Caniformia</taxon>
        <taxon>Canidae</taxon>
        <taxon>Canis</taxon>
    </lineage>
</organism>
<sequence>AQPPHPSGPKRANPPQRLLCSSLMEFGGGVPQTGPEHGLGRWLGPHFPLNRGRPLIYSRNKRGGRWLVSLAKQQRHSELDRLWLETLLCLIGESFEEHSREVCGAVINIRTKGDKIAVWTREAENQEGVLHIGRVYKERLGLSTKIVIGYQAHADTATKSNSLAKNKFVV</sequence>
<evidence type="ECO:0000256" key="1">
    <source>
        <dbReference type="RuleBase" id="RU004374"/>
    </source>
</evidence>
<dbReference type="InterPro" id="IPR001040">
    <property type="entry name" value="TIF_eIF_4E"/>
</dbReference>
<keyword evidence="1" id="KW-0648">Protein biosynthesis</keyword>
<reference evidence="2" key="2">
    <citation type="submission" date="2025-08" db="UniProtKB">
        <authorList>
            <consortium name="Ensembl"/>
        </authorList>
    </citation>
    <scope>IDENTIFICATION</scope>
</reference>
<reference evidence="2 3" key="1">
    <citation type="journal article" date="2005" name="Nature">
        <title>Genome sequence, comparative analysis and haplotype structure of the domestic dog.</title>
        <authorList>
            <consortium name="Broad Sequencing Platform"/>
            <person name="Lindblad-Toh K."/>
            <person name="Wade C.M."/>
            <person name="Mikkelsen T.S."/>
            <person name="Karlsson E.K."/>
            <person name="Jaffe D.B."/>
            <person name="Kamal M."/>
            <person name="Clamp M."/>
            <person name="Chang J.L."/>
            <person name="Kulbokas E.J. III"/>
            <person name="Zody M.C."/>
            <person name="Mauceli E."/>
            <person name="Xie X."/>
            <person name="Breen M."/>
            <person name="Wayne R.K."/>
            <person name="Ostrander E.A."/>
            <person name="Ponting C.P."/>
            <person name="Galibert F."/>
            <person name="Smith D.R."/>
            <person name="DeJong P.J."/>
            <person name="Kirkness E."/>
            <person name="Alvarez P."/>
            <person name="Biagi T."/>
            <person name="Brockman W."/>
            <person name="Butler J."/>
            <person name="Chin C.W."/>
            <person name="Cook A."/>
            <person name="Cuff J."/>
            <person name="Daly M.J."/>
            <person name="DeCaprio D."/>
            <person name="Gnerre S."/>
            <person name="Grabherr M."/>
            <person name="Kellis M."/>
            <person name="Kleber M."/>
            <person name="Bardeleben C."/>
            <person name="Goodstadt L."/>
            <person name="Heger A."/>
            <person name="Hitte C."/>
            <person name="Kim L."/>
            <person name="Koepfli K.P."/>
            <person name="Parker H.G."/>
            <person name="Pollinger J.P."/>
            <person name="Searle S.M."/>
            <person name="Sutter N.B."/>
            <person name="Thomas R."/>
            <person name="Webber C."/>
            <person name="Baldwin J."/>
            <person name="Abebe A."/>
            <person name="Abouelleil A."/>
            <person name="Aftuck L."/>
            <person name="Ait-Zahra M."/>
            <person name="Aldredge T."/>
            <person name="Allen N."/>
            <person name="An P."/>
            <person name="Anderson S."/>
            <person name="Antoine C."/>
            <person name="Arachchi H."/>
            <person name="Aslam A."/>
            <person name="Ayotte L."/>
            <person name="Bachantsang P."/>
            <person name="Barry A."/>
            <person name="Bayul T."/>
            <person name="Benamara M."/>
            <person name="Berlin A."/>
            <person name="Bessette D."/>
            <person name="Blitshteyn B."/>
            <person name="Bloom T."/>
            <person name="Blye J."/>
            <person name="Boguslavskiy L."/>
            <person name="Bonnet C."/>
            <person name="Boukhgalter B."/>
            <person name="Brown A."/>
            <person name="Cahill P."/>
            <person name="Calixte N."/>
            <person name="Camarata J."/>
            <person name="Cheshatsang Y."/>
            <person name="Chu J."/>
            <person name="Citroen M."/>
            <person name="Collymore A."/>
            <person name="Cooke P."/>
            <person name="Dawoe T."/>
            <person name="Daza R."/>
            <person name="Decktor K."/>
            <person name="DeGray S."/>
            <person name="Dhargay N."/>
            <person name="Dooley K."/>
            <person name="Dooley K."/>
            <person name="Dorje P."/>
            <person name="Dorjee K."/>
            <person name="Dorris L."/>
            <person name="Duffey N."/>
            <person name="Dupes A."/>
            <person name="Egbiremolen O."/>
            <person name="Elong R."/>
            <person name="Falk J."/>
            <person name="Farina A."/>
            <person name="Faro S."/>
            <person name="Ferguson D."/>
            <person name="Ferreira P."/>
            <person name="Fisher S."/>
            <person name="FitzGerald M."/>
            <person name="Foley K."/>
            <person name="Foley C."/>
            <person name="Franke A."/>
            <person name="Friedrich D."/>
            <person name="Gage D."/>
            <person name="Garber M."/>
            <person name="Gearin G."/>
            <person name="Giannoukos G."/>
            <person name="Goode T."/>
            <person name="Goyette A."/>
            <person name="Graham J."/>
            <person name="Grandbois E."/>
            <person name="Gyaltsen K."/>
            <person name="Hafez N."/>
            <person name="Hagopian D."/>
            <person name="Hagos B."/>
            <person name="Hall J."/>
            <person name="Healy C."/>
            <person name="Hegarty R."/>
            <person name="Honan T."/>
            <person name="Horn A."/>
            <person name="Houde N."/>
            <person name="Hughes L."/>
            <person name="Hunnicutt L."/>
            <person name="Husby M."/>
            <person name="Jester B."/>
            <person name="Jones C."/>
            <person name="Kamat A."/>
            <person name="Kanga B."/>
            <person name="Kells C."/>
            <person name="Khazanovich D."/>
            <person name="Kieu A.C."/>
            <person name="Kisner P."/>
            <person name="Kumar M."/>
            <person name="Lance K."/>
            <person name="Landers T."/>
            <person name="Lara M."/>
            <person name="Lee W."/>
            <person name="Leger J.P."/>
            <person name="Lennon N."/>
            <person name="Leuper L."/>
            <person name="LeVine S."/>
            <person name="Liu J."/>
            <person name="Liu X."/>
            <person name="Lokyitsang Y."/>
            <person name="Lokyitsang T."/>
            <person name="Lui A."/>
            <person name="Macdonald J."/>
            <person name="Major J."/>
            <person name="Marabella R."/>
            <person name="Maru K."/>
            <person name="Matthews C."/>
            <person name="McDonough S."/>
            <person name="Mehta T."/>
            <person name="Meldrim J."/>
            <person name="Melnikov A."/>
            <person name="Meneus L."/>
            <person name="Mihalev A."/>
            <person name="Mihova T."/>
            <person name="Miller K."/>
            <person name="Mittelman R."/>
            <person name="Mlenga V."/>
            <person name="Mulrain L."/>
            <person name="Munson G."/>
            <person name="Navidi A."/>
            <person name="Naylor J."/>
            <person name="Nguyen T."/>
            <person name="Nguyen N."/>
            <person name="Nguyen C."/>
            <person name="Nguyen T."/>
            <person name="Nicol R."/>
            <person name="Norbu N."/>
            <person name="Norbu C."/>
            <person name="Novod N."/>
            <person name="Nyima T."/>
            <person name="Olandt P."/>
            <person name="O'Neill B."/>
            <person name="O'Neill K."/>
            <person name="Osman S."/>
            <person name="Oyono L."/>
            <person name="Patti C."/>
            <person name="Perrin D."/>
            <person name="Phunkhang P."/>
            <person name="Pierre F."/>
            <person name="Priest M."/>
            <person name="Rachupka A."/>
            <person name="Raghuraman S."/>
            <person name="Rameau R."/>
            <person name="Ray V."/>
            <person name="Raymond C."/>
            <person name="Rege F."/>
            <person name="Rise C."/>
            <person name="Rogers J."/>
            <person name="Rogov P."/>
            <person name="Sahalie J."/>
            <person name="Settipalli S."/>
            <person name="Sharpe T."/>
            <person name="Shea T."/>
            <person name="Sheehan M."/>
            <person name="Sherpa N."/>
            <person name="Shi J."/>
            <person name="Shih D."/>
            <person name="Sloan J."/>
            <person name="Smith C."/>
            <person name="Sparrow T."/>
            <person name="Stalker J."/>
            <person name="Stange-Thomann N."/>
            <person name="Stavropoulos S."/>
            <person name="Stone C."/>
            <person name="Stone S."/>
            <person name="Sykes S."/>
            <person name="Tchuinga P."/>
            <person name="Tenzing P."/>
            <person name="Tesfaye S."/>
            <person name="Thoulutsang D."/>
            <person name="Thoulutsang Y."/>
            <person name="Topham K."/>
            <person name="Topping I."/>
            <person name="Tsamla T."/>
            <person name="Vassiliev H."/>
            <person name="Venkataraman V."/>
            <person name="Vo A."/>
            <person name="Wangchuk T."/>
            <person name="Wangdi T."/>
            <person name="Weiand M."/>
            <person name="Wilkinson J."/>
            <person name="Wilson A."/>
            <person name="Yadav S."/>
            <person name="Yang S."/>
            <person name="Yang X."/>
            <person name="Young G."/>
            <person name="Yu Q."/>
            <person name="Zainoun J."/>
            <person name="Zembek L."/>
            <person name="Zimmer A."/>
            <person name="Lander E.S."/>
        </authorList>
    </citation>
    <scope>NUCLEOTIDE SEQUENCE [LARGE SCALE GENOMIC DNA]</scope>
    <source>
        <strain evidence="2">Boxer</strain>
    </source>
</reference>
<accession>A0A8P0PGF9</accession>
<evidence type="ECO:0000313" key="3">
    <source>
        <dbReference type="Proteomes" id="UP000002254"/>
    </source>
</evidence>